<feature type="compositionally biased region" description="Polar residues" evidence="1">
    <location>
        <begin position="1"/>
        <end position="14"/>
    </location>
</feature>
<feature type="region of interest" description="Disordered" evidence="1">
    <location>
        <begin position="1"/>
        <end position="60"/>
    </location>
</feature>
<evidence type="ECO:0000313" key="2">
    <source>
        <dbReference type="EMBL" id="KDQ27184.1"/>
    </source>
</evidence>
<dbReference type="InterPro" id="IPR021109">
    <property type="entry name" value="Peptidase_aspartic_dom_sf"/>
</dbReference>
<reference evidence="3" key="1">
    <citation type="journal article" date="2014" name="Proc. Natl. Acad. Sci. U.S.A.">
        <title>Extensive sampling of basidiomycete genomes demonstrates inadequacy of the white-rot/brown-rot paradigm for wood decay fungi.</title>
        <authorList>
            <person name="Riley R."/>
            <person name="Salamov A.A."/>
            <person name="Brown D.W."/>
            <person name="Nagy L.G."/>
            <person name="Floudas D."/>
            <person name="Held B.W."/>
            <person name="Levasseur A."/>
            <person name="Lombard V."/>
            <person name="Morin E."/>
            <person name="Otillar R."/>
            <person name="Lindquist E.A."/>
            <person name="Sun H."/>
            <person name="LaButti K.M."/>
            <person name="Schmutz J."/>
            <person name="Jabbour D."/>
            <person name="Luo H."/>
            <person name="Baker S.E."/>
            <person name="Pisabarro A.G."/>
            <person name="Walton J.D."/>
            <person name="Blanchette R.A."/>
            <person name="Henrissat B."/>
            <person name="Martin F."/>
            <person name="Cullen D."/>
            <person name="Hibbett D.S."/>
            <person name="Grigoriev I.V."/>
        </authorList>
    </citation>
    <scope>NUCLEOTIDE SEQUENCE [LARGE SCALE GENOMIC DNA]</scope>
    <source>
        <strain evidence="3">PC15</strain>
    </source>
</reference>
<dbReference type="HOGENOM" id="CLU_070627_0_0_1"/>
<dbReference type="OrthoDB" id="3068303at2759"/>
<evidence type="ECO:0008006" key="4">
    <source>
        <dbReference type="Google" id="ProtNLM"/>
    </source>
</evidence>
<dbReference type="Proteomes" id="UP000027073">
    <property type="component" value="Unassembled WGS sequence"/>
</dbReference>
<proteinExistence type="predicted"/>
<dbReference type="STRING" id="1137138.A0A067NH35"/>
<evidence type="ECO:0000256" key="1">
    <source>
        <dbReference type="SAM" id="MobiDB-lite"/>
    </source>
</evidence>
<accession>A0A067NH35</accession>
<organism evidence="2 3">
    <name type="scientific">Pleurotus ostreatus (strain PC15)</name>
    <name type="common">Oyster mushroom</name>
    <dbReference type="NCBI Taxonomy" id="1137138"/>
    <lineage>
        <taxon>Eukaryota</taxon>
        <taxon>Fungi</taxon>
        <taxon>Dikarya</taxon>
        <taxon>Basidiomycota</taxon>
        <taxon>Agaricomycotina</taxon>
        <taxon>Agaricomycetes</taxon>
        <taxon>Agaricomycetidae</taxon>
        <taxon>Agaricales</taxon>
        <taxon>Pleurotineae</taxon>
        <taxon>Pleurotaceae</taxon>
        <taxon>Pleurotus</taxon>
    </lineage>
</organism>
<feature type="compositionally biased region" description="Basic and acidic residues" evidence="1">
    <location>
        <begin position="41"/>
        <end position="57"/>
    </location>
</feature>
<feature type="non-terminal residue" evidence="2">
    <location>
        <position position="327"/>
    </location>
</feature>
<dbReference type="CDD" id="cd00303">
    <property type="entry name" value="retropepsin_like"/>
    <property type="match status" value="1"/>
</dbReference>
<dbReference type="Gene3D" id="2.40.70.10">
    <property type="entry name" value="Acid Proteases"/>
    <property type="match status" value="1"/>
</dbReference>
<gene>
    <name evidence="2" type="ORF">PLEOSDRAFT_1042841</name>
</gene>
<sequence>MSEVYSTTSSTGSVLTEDEDSLEGSLTGEVHLADSHPNPFTRKEEGTRPEGEPHPTDGPKLIRAVKRRQFSEGHSSAGIRALRVQAHIGSLDSCAIIARLDSGADVTLMSEDFLHTLSEPPDIKEGMRMRLYQLTGSAKVLGYIRTKLLIRTSAEDAVVFELEAYIVRGMRVPLLLGEDFLTTYELGVQRKASGQCRVVPSDQSYILPASTSDSVDLGFKTRRAFVGQSFLKGKHRVRSRRQLRGLHEEAPPVLARHDTHIAPGCVANIMVDAPFGSQDTWLVEKMVISDECNEFVAAPTTIISADNPYIPMANPTGRPIMVRRGDV</sequence>
<dbReference type="SUPFAM" id="SSF50630">
    <property type="entry name" value="Acid proteases"/>
    <property type="match status" value="1"/>
</dbReference>
<dbReference type="InParanoid" id="A0A067NH35"/>
<dbReference type="EMBL" id="KL198009">
    <property type="protein sequence ID" value="KDQ27184.1"/>
    <property type="molecule type" value="Genomic_DNA"/>
</dbReference>
<evidence type="ECO:0000313" key="3">
    <source>
        <dbReference type="Proteomes" id="UP000027073"/>
    </source>
</evidence>
<name>A0A067NH35_PLEO1</name>
<dbReference type="VEuPathDB" id="FungiDB:PLEOSDRAFT_1042841"/>
<dbReference type="AlphaFoldDB" id="A0A067NH35"/>
<protein>
    <recommendedName>
        <fullName evidence="4">Peptidase A2 domain-containing protein</fullName>
    </recommendedName>
</protein>